<organism evidence="3 4">
    <name type="scientific">Candidatus Anaerostipes excrementavium</name>
    <dbReference type="NCBI Taxonomy" id="2838463"/>
    <lineage>
        <taxon>Bacteria</taxon>
        <taxon>Bacillati</taxon>
        <taxon>Bacillota</taxon>
        <taxon>Clostridia</taxon>
        <taxon>Lachnospirales</taxon>
        <taxon>Lachnospiraceae</taxon>
        <taxon>Anaerostipes</taxon>
    </lineage>
</organism>
<reference evidence="3" key="2">
    <citation type="submission" date="2021-04" db="EMBL/GenBank/DDBJ databases">
        <authorList>
            <person name="Gilroy R."/>
        </authorList>
    </citation>
    <scope>NUCLEOTIDE SEQUENCE</scope>
    <source>
        <strain evidence="3">CHK191-13928</strain>
    </source>
</reference>
<evidence type="ECO:0000259" key="1">
    <source>
        <dbReference type="Pfam" id="PF07726"/>
    </source>
</evidence>
<evidence type="ECO:0000259" key="2">
    <source>
        <dbReference type="Pfam" id="PF17863"/>
    </source>
</evidence>
<name>A0A9D2B9H0_9FIRM</name>
<reference evidence="3" key="1">
    <citation type="journal article" date="2021" name="PeerJ">
        <title>Extensive microbial diversity within the chicken gut microbiome revealed by metagenomics and culture.</title>
        <authorList>
            <person name="Gilroy R."/>
            <person name="Ravi A."/>
            <person name="Getino M."/>
            <person name="Pursley I."/>
            <person name="Horton D.L."/>
            <person name="Alikhan N.F."/>
            <person name="Baker D."/>
            <person name="Gharbi K."/>
            <person name="Hall N."/>
            <person name="Watson M."/>
            <person name="Adriaenssens E.M."/>
            <person name="Foster-Nyarko E."/>
            <person name="Jarju S."/>
            <person name="Secka A."/>
            <person name="Antonio M."/>
            <person name="Oren A."/>
            <person name="Chaudhuri R.R."/>
            <person name="La Ragione R."/>
            <person name="Hildebrand F."/>
            <person name="Pallen M.J."/>
        </authorList>
    </citation>
    <scope>NUCLEOTIDE SEQUENCE</scope>
    <source>
        <strain evidence="3">CHK191-13928</strain>
    </source>
</reference>
<dbReference type="InterPro" id="IPR011703">
    <property type="entry name" value="ATPase_AAA-3"/>
</dbReference>
<evidence type="ECO:0000313" key="3">
    <source>
        <dbReference type="EMBL" id="HIX67858.1"/>
    </source>
</evidence>
<dbReference type="Gene3D" id="1.10.8.80">
    <property type="entry name" value="Magnesium chelatase subunit I, C-Terminal domain"/>
    <property type="match status" value="1"/>
</dbReference>
<sequence>MEVREIAWDLLKTVNQIILGKAKQTREILAAMLAGGHVMLEDIPGVGKTTLAVTFSELLGFQWNRVQFTPDVLPSDLTGFSIYRRDTQQFEYQEGAVFCNLLLADELNRTSPKTQSALLEVMEEQQVTVDRETRKVPSPFFVIATQNPSGAAGTQPLPPAQIDRFMVSMSLGYPDLENEIAMAKGETVGKNKGKIQQKADIPAFREMQQQAEQVYIDDDLYEYIVKLISATRESPYLEYGASPRGTIALVRMAKAAAWLRGRDFVVPEDVKEQFPYVVRHRMILNGKARIDGISKEQMITSVLQSIRMPEIGRKR</sequence>
<dbReference type="PANTHER" id="PTHR42759:SF5">
    <property type="entry name" value="METHANOL DEHYDROGENASE REGULATOR"/>
    <property type="match status" value="1"/>
</dbReference>
<comment type="caution">
    <text evidence="3">The sequence shown here is derived from an EMBL/GenBank/DDBJ whole genome shotgun (WGS) entry which is preliminary data.</text>
</comment>
<protein>
    <submittedName>
        <fullName evidence="3">MoxR family ATPase</fullName>
    </submittedName>
</protein>
<accession>A0A9D2B9H0</accession>
<dbReference type="GO" id="GO:0016887">
    <property type="term" value="F:ATP hydrolysis activity"/>
    <property type="evidence" value="ECO:0007669"/>
    <property type="project" value="InterPro"/>
</dbReference>
<dbReference type="PIRSF" id="PIRSF002849">
    <property type="entry name" value="AAA_ATPase_chaperone_MoxR_prd"/>
    <property type="match status" value="1"/>
</dbReference>
<feature type="domain" description="ATPase AAA-3" evidence="1">
    <location>
        <begin position="37"/>
        <end position="167"/>
    </location>
</feature>
<dbReference type="InterPro" id="IPR050764">
    <property type="entry name" value="CbbQ/NirQ/NorQ/GpvN"/>
</dbReference>
<dbReference type="GO" id="GO:0005524">
    <property type="term" value="F:ATP binding"/>
    <property type="evidence" value="ECO:0007669"/>
    <property type="project" value="InterPro"/>
</dbReference>
<dbReference type="Gene3D" id="3.40.50.300">
    <property type="entry name" value="P-loop containing nucleotide triphosphate hydrolases"/>
    <property type="match status" value="1"/>
</dbReference>
<dbReference type="InterPro" id="IPR041628">
    <property type="entry name" value="ChlI/MoxR_AAA_lid"/>
</dbReference>
<dbReference type="SUPFAM" id="SSF52540">
    <property type="entry name" value="P-loop containing nucleoside triphosphate hydrolases"/>
    <property type="match status" value="1"/>
</dbReference>
<gene>
    <name evidence="3" type="ORF">H9735_07035</name>
</gene>
<dbReference type="EMBL" id="DXEM01000023">
    <property type="protein sequence ID" value="HIX67858.1"/>
    <property type="molecule type" value="Genomic_DNA"/>
</dbReference>
<evidence type="ECO:0000313" key="4">
    <source>
        <dbReference type="Proteomes" id="UP000886721"/>
    </source>
</evidence>
<proteinExistence type="predicted"/>
<dbReference type="PANTHER" id="PTHR42759">
    <property type="entry name" value="MOXR FAMILY PROTEIN"/>
    <property type="match status" value="1"/>
</dbReference>
<dbReference type="InterPro" id="IPR027417">
    <property type="entry name" value="P-loop_NTPase"/>
</dbReference>
<dbReference type="AlphaFoldDB" id="A0A9D2B9H0"/>
<dbReference type="Proteomes" id="UP000886721">
    <property type="component" value="Unassembled WGS sequence"/>
</dbReference>
<feature type="domain" description="ChlI/MoxR AAA lid" evidence="2">
    <location>
        <begin position="230"/>
        <end position="300"/>
    </location>
</feature>
<dbReference type="Pfam" id="PF17863">
    <property type="entry name" value="AAA_lid_2"/>
    <property type="match status" value="1"/>
</dbReference>
<dbReference type="Pfam" id="PF07726">
    <property type="entry name" value="AAA_3"/>
    <property type="match status" value="1"/>
</dbReference>